<reference evidence="1" key="1">
    <citation type="submission" date="2023-11" db="EMBL/GenBank/DDBJ databases">
        <title>Gracilibacillus pellucida a moderately halophilic bacterium isolated from saline soil in Xinjiang province.</title>
        <authorList>
            <person name="Zhang Z."/>
            <person name="Tan F."/>
            <person name="Wang Y."/>
            <person name="Xia M."/>
        </authorList>
    </citation>
    <scope>NUCLEOTIDE SEQUENCE</scope>
    <source>
        <strain evidence="1">S3-1-1</strain>
    </source>
</reference>
<evidence type="ECO:0000313" key="1">
    <source>
        <dbReference type="EMBL" id="MDX8046746.1"/>
    </source>
</evidence>
<name>A0ACC6M6Z1_9BACI</name>
<protein>
    <submittedName>
        <fullName evidence="1">CD3324 family protein</fullName>
    </submittedName>
</protein>
<sequence length="87" mass="10139">MKTTKAQEILPEELLLALQEYVQGKSIYIPKRETKNRWGICSGSRSYYDKRNQQIRNLFHTGTTIEVLATTFSLSVETIKKIVYKKI</sequence>
<accession>A0ACC6M6Z1</accession>
<evidence type="ECO:0000313" key="2">
    <source>
        <dbReference type="Proteomes" id="UP001277972"/>
    </source>
</evidence>
<dbReference type="EMBL" id="JAWZSR010000007">
    <property type="protein sequence ID" value="MDX8046746.1"/>
    <property type="molecule type" value="Genomic_DNA"/>
</dbReference>
<gene>
    <name evidence="1" type="ORF">SH601_12210</name>
</gene>
<proteinExistence type="predicted"/>
<comment type="caution">
    <text evidence="1">The sequence shown here is derived from an EMBL/GenBank/DDBJ whole genome shotgun (WGS) entry which is preliminary data.</text>
</comment>
<organism evidence="1 2">
    <name type="scientific">Gracilibacillus pellucidus</name>
    <dbReference type="NCBI Taxonomy" id="3095368"/>
    <lineage>
        <taxon>Bacteria</taxon>
        <taxon>Bacillati</taxon>
        <taxon>Bacillota</taxon>
        <taxon>Bacilli</taxon>
        <taxon>Bacillales</taxon>
        <taxon>Bacillaceae</taxon>
        <taxon>Gracilibacillus</taxon>
    </lineage>
</organism>
<dbReference type="Proteomes" id="UP001277972">
    <property type="component" value="Unassembled WGS sequence"/>
</dbReference>
<keyword evidence="2" id="KW-1185">Reference proteome</keyword>